<organism evidence="2 3">
    <name type="scientific">Setaria digitata</name>
    <dbReference type="NCBI Taxonomy" id="48799"/>
    <lineage>
        <taxon>Eukaryota</taxon>
        <taxon>Metazoa</taxon>
        <taxon>Ecdysozoa</taxon>
        <taxon>Nematoda</taxon>
        <taxon>Chromadorea</taxon>
        <taxon>Rhabditida</taxon>
        <taxon>Spirurina</taxon>
        <taxon>Spiruromorpha</taxon>
        <taxon>Filarioidea</taxon>
        <taxon>Setariidae</taxon>
        <taxon>Setaria</taxon>
    </lineage>
</organism>
<dbReference type="AlphaFoldDB" id="A0A915Q876"/>
<protein>
    <submittedName>
        <fullName evidence="3">Uncharacterized protein</fullName>
    </submittedName>
</protein>
<proteinExistence type="predicted"/>
<evidence type="ECO:0000313" key="2">
    <source>
        <dbReference type="Proteomes" id="UP000887581"/>
    </source>
</evidence>
<keyword evidence="2" id="KW-1185">Reference proteome</keyword>
<evidence type="ECO:0000256" key="1">
    <source>
        <dbReference type="SAM" id="SignalP"/>
    </source>
</evidence>
<reference evidence="3" key="1">
    <citation type="submission" date="2022-11" db="UniProtKB">
        <authorList>
            <consortium name="WormBaseParasite"/>
        </authorList>
    </citation>
    <scope>IDENTIFICATION</scope>
</reference>
<feature type="signal peptide" evidence="1">
    <location>
        <begin position="1"/>
        <end position="20"/>
    </location>
</feature>
<dbReference type="WBParaSite" id="sdigi.contig93.g4158.t1">
    <property type="protein sequence ID" value="sdigi.contig93.g4158.t1"/>
    <property type="gene ID" value="sdigi.contig93.g4158"/>
</dbReference>
<evidence type="ECO:0000313" key="3">
    <source>
        <dbReference type="WBParaSite" id="sdigi.contig93.g4158.t1"/>
    </source>
</evidence>
<accession>A0A915Q876</accession>
<keyword evidence="1" id="KW-0732">Signal</keyword>
<dbReference type="Proteomes" id="UP000887581">
    <property type="component" value="Unplaced"/>
</dbReference>
<name>A0A915Q876_9BILA</name>
<sequence length="371" mass="42634">MTPGWFTLLTLHGFVCLTQQSNKITYAKLFGTKQFLFVTLSKCHLTVEQSPASSACPYHTITYFSGLSNQSSCQNLQLHLILRNRELPKVLILGATRVFGSLIGQQLQIPWPRKKSTSSAYVFEKIHINLESSYNYVGRNLPQQQVLATLVDSEERMLYVLRNITLADGSFILECSTFYIQFTSDDRLIFYELSTFRNIHPNNNDRILWTEDSYRRQFYYVEKRKDQVILYSMHFSDIMQAFLNGISGTVMRIFTDTELYYLRVSRGIAVIHASERGNVKQFITSLDDSLTITCNKTTWPILVHPSTTMILLFDNELCSLQEANGSNCTANDKGDVDNTLYQALRKLLTYLSKDQKIILKSFTTGNYLQIL</sequence>
<feature type="chain" id="PRO_5037572609" evidence="1">
    <location>
        <begin position="21"/>
        <end position="371"/>
    </location>
</feature>